<proteinExistence type="predicted"/>
<keyword evidence="2" id="KW-0813">Transport</keyword>
<keyword evidence="5 6" id="KW-0472">Membrane</keyword>
<gene>
    <name evidence="8" type="ORF">SAMN05216225_102413</name>
</gene>
<feature type="transmembrane region" description="Helical" evidence="6">
    <location>
        <begin position="339"/>
        <end position="358"/>
    </location>
</feature>
<dbReference type="InterPro" id="IPR020846">
    <property type="entry name" value="MFS_dom"/>
</dbReference>
<dbReference type="PROSITE" id="PS50850">
    <property type="entry name" value="MFS"/>
    <property type="match status" value="1"/>
</dbReference>
<dbReference type="Gene3D" id="1.20.1250.20">
    <property type="entry name" value="MFS general substrate transporter like domains"/>
    <property type="match status" value="1"/>
</dbReference>
<feature type="transmembrane region" description="Helical" evidence="6">
    <location>
        <begin position="242"/>
        <end position="260"/>
    </location>
</feature>
<feature type="domain" description="Major facilitator superfamily (MFS) profile" evidence="7">
    <location>
        <begin position="12"/>
        <end position="387"/>
    </location>
</feature>
<evidence type="ECO:0000256" key="5">
    <source>
        <dbReference type="ARBA" id="ARBA00023136"/>
    </source>
</evidence>
<dbReference type="EMBL" id="FQVW01000024">
    <property type="protein sequence ID" value="SHG27615.1"/>
    <property type="molecule type" value="Genomic_DNA"/>
</dbReference>
<protein>
    <submittedName>
        <fullName evidence="8">Predicted arabinose efflux permease, MFS family</fullName>
    </submittedName>
</protein>
<feature type="transmembrane region" description="Helical" evidence="6">
    <location>
        <begin position="12"/>
        <end position="31"/>
    </location>
</feature>
<dbReference type="InterPro" id="IPR052714">
    <property type="entry name" value="MFS_Exporter"/>
</dbReference>
<dbReference type="InterPro" id="IPR011701">
    <property type="entry name" value="MFS"/>
</dbReference>
<feature type="transmembrane region" description="Helical" evidence="6">
    <location>
        <begin position="272"/>
        <end position="291"/>
    </location>
</feature>
<dbReference type="STRING" id="930117.SAMN05216225_102413"/>
<keyword evidence="3 6" id="KW-0812">Transmembrane</keyword>
<evidence type="ECO:0000259" key="7">
    <source>
        <dbReference type="PROSITE" id="PS50850"/>
    </source>
</evidence>
<dbReference type="Proteomes" id="UP000183988">
    <property type="component" value="Unassembled WGS sequence"/>
</dbReference>
<evidence type="ECO:0000256" key="3">
    <source>
        <dbReference type="ARBA" id="ARBA00022692"/>
    </source>
</evidence>
<evidence type="ECO:0000313" key="9">
    <source>
        <dbReference type="Proteomes" id="UP000183988"/>
    </source>
</evidence>
<evidence type="ECO:0000313" key="8">
    <source>
        <dbReference type="EMBL" id="SHG27615.1"/>
    </source>
</evidence>
<dbReference type="GO" id="GO:0005886">
    <property type="term" value="C:plasma membrane"/>
    <property type="evidence" value="ECO:0007669"/>
    <property type="project" value="UniProtKB-SubCell"/>
</dbReference>
<feature type="transmembrane region" description="Helical" evidence="6">
    <location>
        <begin position="166"/>
        <end position="192"/>
    </location>
</feature>
<dbReference type="OrthoDB" id="9814001at2"/>
<sequence length="405" mass="44283">MSNHKVPIWTKSFISISLTQFIVFVAFYALLTTLPNYVIRNLGGTEAQGGLVVTSMLVAAIIMRLFSGTLLEKMGKQKSLIWSTILFSLTMFLYIWVDGFIPLLIVRFIHGISFGFLTTATSAIAADLVPDERRGEGLGYFAMSMNIAIVIGPFLGLSLIQVASPQLLFIVLSFIMVGGVFLAFLVNVPNVAVQVNAIKRKFSIHDLLEFKAFPIAIIGSLVGIAYSSILSFISVYATEIDLAHVANYFFIVFAAVMIISRPSLGQLFDVKGPKYVIFPCVFIFAAGLVMLSFTNTAWMFLVSAVLIGLGSGSLLPSFQTMCIQAADKHRSGHATSTFFIFWDSGIALGSYLLGMIVAHYSFQALYMTAAATLIVVIGLFMIQQSWQGKKIKFERVPTESGNQVG</sequence>
<dbReference type="PANTHER" id="PTHR23531:SF2">
    <property type="entry name" value="PERMEASE"/>
    <property type="match status" value="1"/>
</dbReference>
<feature type="transmembrane region" description="Helical" evidence="6">
    <location>
        <begin position="103"/>
        <end position="126"/>
    </location>
</feature>
<dbReference type="RefSeq" id="WP_084063299.1">
    <property type="nucleotide sequence ID" value="NZ_FQVW01000024.1"/>
</dbReference>
<evidence type="ECO:0000256" key="6">
    <source>
        <dbReference type="SAM" id="Phobius"/>
    </source>
</evidence>
<accession>A0A1M5IH87</accession>
<dbReference type="PANTHER" id="PTHR23531">
    <property type="entry name" value="QUINOLENE RESISTANCE PROTEIN NORA"/>
    <property type="match status" value="1"/>
</dbReference>
<organism evidence="8 9">
    <name type="scientific">Ornithinibacillus halophilus</name>
    <dbReference type="NCBI Taxonomy" id="930117"/>
    <lineage>
        <taxon>Bacteria</taxon>
        <taxon>Bacillati</taxon>
        <taxon>Bacillota</taxon>
        <taxon>Bacilli</taxon>
        <taxon>Bacillales</taxon>
        <taxon>Bacillaceae</taxon>
        <taxon>Ornithinibacillus</taxon>
    </lineage>
</organism>
<evidence type="ECO:0000256" key="4">
    <source>
        <dbReference type="ARBA" id="ARBA00022989"/>
    </source>
</evidence>
<evidence type="ECO:0000256" key="2">
    <source>
        <dbReference type="ARBA" id="ARBA00022448"/>
    </source>
</evidence>
<dbReference type="SUPFAM" id="SSF103473">
    <property type="entry name" value="MFS general substrate transporter"/>
    <property type="match status" value="1"/>
</dbReference>
<dbReference type="CDD" id="cd17489">
    <property type="entry name" value="MFS_YfcJ_like"/>
    <property type="match status" value="1"/>
</dbReference>
<dbReference type="GO" id="GO:0022857">
    <property type="term" value="F:transmembrane transporter activity"/>
    <property type="evidence" value="ECO:0007669"/>
    <property type="project" value="InterPro"/>
</dbReference>
<reference evidence="8 9" key="1">
    <citation type="submission" date="2016-11" db="EMBL/GenBank/DDBJ databases">
        <authorList>
            <person name="Jaros S."/>
            <person name="Januszkiewicz K."/>
            <person name="Wedrychowicz H."/>
        </authorList>
    </citation>
    <scope>NUCLEOTIDE SEQUENCE [LARGE SCALE GENOMIC DNA]</scope>
    <source>
        <strain evidence="8 9">IBRC-M 10683</strain>
    </source>
</reference>
<dbReference type="InterPro" id="IPR036259">
    <property type="entry name" value="MFS_trans_sf"/>
</dbReference>
<keyword evidence="4 6" id="KW-1133">Transmembrane helix</keyword>
<name>A0A1M5IH87_9BACI</name>
<feature type="transmembrane region" description="Helical" evidence="6">
    <location>
        <begin position="213"/>
        <end position="236"/>
    </location>
</feature>
<dbReference type="Pfam" id="PF07690">
    <property type="entry name" value="MFS_1"/>
    <property type="match status" value="1"/>
</dbReference>
<comment type="subcellular location">
    <subcellularLocation>
        <location evidence="1">Cell membrane</location>
        <topology evidence="1">Multi-pass membrane protein</topology>
    </subcellularLocation>
</comment>
<feature type="transmembrane region" description="Helical" evidence="6">
    <location>
        <begin position="51"/>
        <end position="67"/>
    </location>
</feature>
<keyword evidence="9" id="KW-1185">Reference proteome</keyword>
<evidence type="ECO:0000256" key="1">
    <source>
        <dbReference type="ARBA" id="ARBA00004651"/>
    </source>
</evidence>
<feature type="transmembrane region" description="Helical" evidence="6">
    <location>
        <begin position="138"/>
        <end position="160"/>
    </location>
</feature>
<feature type="transmembrane region" description="Helical" evidence="6">
    <location>
        <begin position="297"/>
        <end position="318"/>
    </location>
</feature>
<feature type="transmembrane region" description="Helical" evidence="6">
    <location>
        <begin position="364"/>
        <end position="382"/>
    </location>
</feature>
<feature type="transmembrane region" description="Helical" evidence="6">
    <location>
        <begin position="79"/>
        <end position="97"/>
    </location>
</feature>
<dbReference type="AlphaFoldDB" id="A0A1M5IH87"/>